<dbReference type="Gene3D" id="3.90.550.10">
    <property type="entry name" value="Spore Coat Polysaccharide Biosynthesis Protein SpsA, Chain A"/>
    <property type="match status" value="1"/>
</dbReference>
<dbReference type="InterPro" id="IPR050256">
    <property type="entry name" value="Glycosyltransferase_2"/>
</dbReference>
<dbReference type="Pfam" id="PF00535">
    <property type="entry name" value="Glycos_transf_2"/>
    <property type="match status" value="1"/>
</dbReference>
<protein>
    <submittedName>
        <fullName evidence="3">Glycosyl transferase, group 2 family</fullName>
    </submittedName>
</protein>
<accession>A0A6J4SPS7</accession>
<evidence type="ECO:0000256" key="1">
    <source>
        <dbReference type="ARBA" id="ARBA00006739"/>
    </source>
</evidence>
<evidence type="ECO:0000259" key="2">
    <source>
        <dbReference type="Pfam" id="PF00535"/>
    </source>
</evidence>
<reference evidence="3" key="1">
    <citation type="submission" date="2020-02" db="EMBL/GenBank/DDBJ databases">
        <authorList>
            <person name="Meier V. D."/>
        </authorList>
    </citation>
    <scope>NUCLEOTIDE SEQUENCE</scope>
    <source>
        <strain evidence="3">AVDCRST_MAG13</strain>
    </source>
</reference>
<evidence type="ECO:0000313" key="3">
    <source>
        <dbReference type="EMBL" id="CAA9499855.1"/>
    </source>
</evidence>
<dbReference type="InterPro" id="IPR029044">
    <property type="entry name" value="Nucleotide-diphossugar_trans"/>
</dbReference>
<organism evidence="3">
    <name type="scientific">uncultured Solirubrobacteraceae bacterium</name>
    <dbReference type="NCBI Taxonomy" id="1162706"/>
    <lineage>
        <taxon>Bacteria</taxon>
        <taxon>Bacillati</taxon>
        <taxon>Actinomycetota</taxon>
        <taxon>Thermoleophilia</taxon>
        <taxon>Solirubrobacterales</taxon>
        <taxon>Solirubrobacteraceae</taxon>
        <taxon>environmental samples</taxon>
    </lineage>
</organism>
<gene>
    <name evidence="3" type="ORF">AVDCRST_MAG13-2182</name>
</gene>
<comment type="similarity">
    <text evidence="1">Belongs to the glycosyltransferase 2 family.</text>
</comment>
<dbReference type="SUPFAM" id="SSF53448">
    <property type="entry name" value="Nucleotide-diphospho-sugar transferases"/>
    <property type="match status" value="1"/>
</dbReference>
<dbReference type="PANTHER" id="PTHR48090">
    <property type="entry name" value="UNDECAPRENYL-PHOSPHATE 4-DEOXY-4-FORMAMIDO-L-ARABINOSE TRANSFERASE-RELATED"/>
    <property type="match status" value="1"/>
</dbReference>
<dbReference type="GO" id="GO:0016740">
    <property type="term" value="F:transferase activity"/>
    <property type="evidence" value="ECO:0007669"/>
    <property type="project" value="UniProtKB-KW"/>
</dbReference>
<dbReference type="InterPro" id="IPR001173">
    <property type="entry name" value="Glyco_trans_2-like"/>
</dbReference>
<feature type="domain" description="Glycosyltransferase 2-like" evidence="2">
    <location>
        <begin position="55"/>
        <end position="214"/>
    </location>
</feature>
<sequence>PLERPLRSLARRVPERLSVSLPLGDEHVVLAHRTAVRRAPEPLVRPRGGTAQVHVVLPAYRAARTLPAVAQELPASCADVALLIDDCSPDETTEVALAQGLDVLRHPANRGYGGSQKSGYARALLDGADVVVMVHGDNQYDPALVPEMVEPILAGEADMVIGSRLLRDRAVAGGMPRWKWLGNRLLTGMENRVFGLELSEYHTGYRAFSAELLRSVPFLRNADAFVFDQQIFAQVVEREARIVEIPIPTRYFREASSVDFGTSVRYGLGTLAVLARFMVDRRRRSWPLLRRPASAMPG</sequence>
<keyword evidence="3" id="KW-0808">Transferase</keyword>
<dbReference type="CDD" id="cd04179">
    <property type="entry name" value="DPM_DPG-synthase_like"/>
    <property type="match status" value="1"/>
</dbReference>
<feature type="non-terminal residue" evidence="3">
    <location>
        <position position="1"/>
    </location>
</feature>
<name>A0A6J4SPS7_9ACTN</name>
<dbReference type="PANTHER" id="PTHR48090:SF7">
    <property type="entry name" value="RFBJ PROTEIN"/>
    <property type="match status" value="1"/>
</dbReference>
<proteinExistence type="inferred from homology"/>
<dbReference type="EMBL" id="CADCVO010000348">
    <property type="protein sequence ID" value="CAA9499855.1"/>
    <property type="molecule type" value="Genomic_DNA"/>
</dbReference>
<dbReference type="AlphaFoldDB" id="A0A6J4SPS7"/>